<name>A0A5M3MEX7_CONPW</name>
<feature type="compositionally biased region" description="Low complexity" evidence="1">
    <location>
        <begin position="104"/>
        <end position="136"/>
    </location>
</feature>
<accession>A0A5M3MEX7</accession>
<feature type="region of interest" description="Disordered" evidence="1">
    <location>
        <begin position="1"/>
        <end position="27"/>
    </location>
</feature>
<feature type="region of interest" description="Disordered" evidence="1">
    <location>
        <begin position="45"/>
        <end position="73"/>
    </location>
</feature>
<feature type="compositionally biased region" description="Polar residues" evidence="1">
    <location>
        <begin position="58"/>
        <end position="73"/>
    </location>
</feature>
<comment type="caution">
    <text evidence="2">The sequence shown here is derived from an EMBL/GenBank/DDBJ whole genome shotgun (WGS) entry which is preliminary data.</text>
</comment>
<dbReference type="Proteomes" id="UP000053558">
    <property type="component" value="Unassembled WGS sequence"/>
</dbReference>
<evidence type="ECO:0000313" key="2">
    <source>
        <dbReference type="EMBL" id="EIW77772.1"/>
    </source>
</evidence>
<evidence type="ECO:0000313" key="3">
    <source>
        <dbReference type="Proteomes" id="UP000053558"/>
    </source>
</evidence>
<dbReference type="AlphaFoldDB" id="A0A5M3MEX7"/>
<dbReference type="RefSeq" id="XP_007772124.1">
    <property type="nucleotide sequence ID" value="XM_007773934.1"/>
</dbReference>
<protein>
    <submittedName>
        <fullName evidence="2">Uncharacterized protein</fullName>
    </submittedName>
</protein>
<feature type="region of interest" description="Disordered" evidence="1">
    <location>
        <begin position="474"/>
        <end position="493"/>
    </location>
</feature>
<dbReference type="GeneID" id="19203671"/>
<dbReference type="EMBL" id="JH711583">
    <property type="protein sequence ID" value="EIW77772.1"/>
    <property type="molecule type" value="Genomic_DNA"/>
</dbReference>
<feature type="compositionally biased region" description="Basic and acidic residues" evidence="1">
    <location>
        <begin position="384"/>
        <end position="396"/>
    </location>
</feature>
<feature type="region of interest" description="Disordered" evidence="1">
    <location>
        <begin position="85"/>
        <end position="148"/>
    </location>
</feature>
<feature type="region of interest" description="Disordered" evidence="1">
    <location>
        <begin position="373"/>
        <end position="396"/>
    </location>
</feature>
<proteinExistence type="predicted"/>
<organism evidence="2 3">
    <name type="scientific">Coniophora puteana (strain RWD-64-598)</name>
    <name type="common">Brown rot fungus</name>
    <dbReference type="NCBI Taxonomy" id="741705"/>
    <lineage>
        <taxon>Eukaryota</taxon>
        <taxon>Fungi</taxon>
        <taxon>Dikarya</taxon>
        <taxon>Basidiomycota</taxon>
        <taxon>Agaricomycotina</taxon>
        <taxon>Agaricomycetes</taxon>
        <taxon>Agaricomycetidae</taxon>
        <taxon>Boletales</taxon>
        <taxon>Coniophorineae</taxon>
        <taxon>Coniophoraceae</taxon>
        <taxon>Coniophora</taxon>
    </lineage>
</organism>
<dbReference type="KEGG" id="cput:CONPUDRAFT_156958"/>
<keyword evidence="3" id="KW-1185">Reference proteome</keyword>
<gene>
    <name evidence="2" type="ORF">CONPUDRAFT_156958</name>
</gene>
<evidence type="ECO:0000256" key="1">
    <source>
        <dbReference type="SAM" id="MobiDB-lite"/>
    </source>
</evidence>
<sequence>MEVDLEERTQKVKLEQRTERKEGPERLHGIISEVEQAYGSLESIQKVNSRRRRRPSASVATTLISSPNPNPTATQLQEVKLANPPGRRFLLPPSAESFHTRSLSQELSSARSQGSSGTSHTSHSNRTSTSSRARAPSPKHARFARVRAGEVDYAAAGGAERERGGDHGSGAVGTREGPCVAYEGVGSKAPEAQAQEDITSYLSLATMARFKAVRGMQPQVIGPGEVHVGVDGQRQEGDGGKRRSLRMYVGESLERLNELTLGVILAQGIITTNRFTELEGLRSKHEDTALKLEQTKTEHAAAVGALKGEDAEALKVKGEEVDVLMATLKEENESNKHEEAFGKLQKEHEEALDRRSQEAKESLKFRIEHSAAFEKSSTQQSKVLQRDHRGEAMQKRAAESAAALERLREDYAAAAHGGEGVGCVGVHCVLPGMEEDYHAQQLAILREESEDKTEKMGEEAAKLTNAKFSDAMAKHRAAFQDSRRSRSSKQSFF</sequence>
<reference evidence="3" key="1">
    <citation type="journal article" date="2012" name="Science">
        <title>The Paleozoic origin of enzymatic lignin decomposition reconstructed from 31 fungal genomes.</title>
        <authorList>
            <person name="Floudas D."/>
            <person name="Binder M."/>
            <person name="Riley R."/>
            <person name="Barry K."/>
            <person name="Blanchette R.A."/>
            <person name="Henrissat B."/>
            <person name="Martinez A.T."/>
            <person name="Otillar R."/>
            <person name="Spatafora J.W."/>
            <person name="Yadav J.S."/>
            <person name="Aerts A."/>
            <person name="Benoit I."/>
            <person name="Boyd A."/>
            <person name="Carlson A."/>
            <person name="Copeland A."/>
            <person name="Coutinho P.M."/>
            <person name="de Vries R.P."/>
            <person name="Ferreira P."/>
            <person name="Findley K."/>
            <person name="Foster B."/>
            <person name="Gaskell J."/>
            <person name="Glotzer D."/>
            <person name="Gorecki P."/>
            <person name="Heitman J."/>
            <person name="Hesse C."/>
            <person name="Hori C."/>
            <person name="Igarashi K."/>
            <person name="Jurgens J.A."/>
            <person name="Kallen N."/>
            <person name="Kersten P."/>
            <person name="Kohler A."/>
            <person name="Kuees U."/>
            <person name="Kumar T.K.A."/>
            <person name="Kuo A."/>
            <person name="LaButti K."/>
            <person name="Larrondo L.F."/>
            <person name="Lindquist E."/>
            <person name="Ling A."/>
            <person name="Lombard V."/>
            <person name="Lucas S."/>
            <person name="Lundell T."/>
            <person name="Martin R."/>
            <person name="McLaughlin D.J."/>
            <person name="Morgenstern I."/>
            <person name="Morin E."/>
            <person name="Murat C."/>
            <person name="Nagy L.G."/>
            <person name="Nolan M."/>
            <person name="Ohm R.A."/>
            <person name="Patyshakuliyeva A."/>
            <person name="Rokas A."/>
            <person name="Ruiz-Duenas F.J."/>
            <person name="Sabat G."/>
            <person name="Salamov A."/>
            <person name="Samejima M."/>
            <person name="Schmutz J."/>
            <person name="Slot J.C."/>
            <person name="St John F."/>
            <person name="Stenlid J."/>
            <person name="Sun H."/>
            <person name="Sun S."/>
            <person name="Syed K."/>
            <person name="Tsang A."/>
            <person name="Wiebenga A."/>
            <person name="Young D."/>
            <person name="Pisabarro A."/>
            <person name="Eastwood D.C."/>
            <person name="Martin F."/>
            <person name="Cullen D."/>
            <person name="Grigoriev I.V."/>
            <person name="Hibbett D.S."/>
        </authorList>
    </citation>
    <scope>NUCLEOTIDE SEQUENCE [LARGE SCALE GENOMIC DNA]</scope>
    <source>
        <strain evidence="3">RWD-64-598 SS2</strain>
    </source>
</reference>